<dbReference type="PROSITE" id="PS50005">
    <property type="entry name" value="TPR"/>
    <property type="match status" value="1"/>
</dbReference>
<dbReference type="Proteomes" id="UP000294678">
    <property type="component" value="Unassembled WGS sequence"/>
</dbReference>
<dbReference type="SUPFAM" id="SSF48452">
    <property type="entry name" value="TPR-like"/>
    <property type="match status" value="1"/>
</dbReference>
<dbReference type="InterPro" id="IPR019734">
    <property type="entry name" value="TPR_rpt"/>
</dbReference>
<accession>A0AA46DYL8</accession>
<comment type="caution">
    <text evidence="2">The sequence shown here is derived from an EMBL/GenBank/DDBJ whole genome shotgun (WGS) entry which is preliminary data.</text>
</comment>
<keyword evidence="3" id="KW-1185">Reference proteome</keyword>
<dbReference type="AlphaFoldDB" id="A0AA46DYL8"/>
<organism evidence="2 3">
    <name type="scientific">Hypnocyclicus thermotrophus</name>
    <dbReference type="NCBI Taxonomy" id="1627895"/>
    <lineage>
        <taxon>Bacteria</taxon>
        <taxon>Fusobacteriati</taxon>
        <taxon>Fusobacteriota</taxon>
        <taxon>Fusobacteriia</taxon>
        <taxon>Fusobacteriales</taxon>
        <taxon>Fusobacteriaceae</taxon>
        <taxon>Hypnocyclicus</taxon>
    </lineage>
</organism>
<reference evidence="2 3" key="1">
    <citation type="submission" date="2019-03" db="EMBL/GenBank/DDBJ databases">
        <title>Genomic Encyclopedia of Type Strains, Phase IV (KMG-IV): sequencing the most valuable type-strain genomes for metagenomic binning, comparative biology and taxonomic classification.</title>
        <authorList>
            <person name="Goeker M."/>
        </authorList>
    </citation>
    <scope>NUCLEOTIDE SEQUENCE [LARGE SCALE GENOMIC DNA]</scope>
    <source>
        <strain evidence="2 3">DSM 100055</strain>
    </source>
</reference>
<proteinExistence type="predicted"/>
<dbReference type="Pfam" id="PF13181">
    <property type="entry name" value="TPR_8"/>
    <property type="match status" value="2"/>
</dbReference>
<dbReference type="EMBL" id="SOBG01000004">
    <property type="protein sequence ID" value="TDT70498.1"/>
    <property type="molecule type" value="Genomic_DNA"/>
</dbReference>
<evidence type="ECO:0000313" key="3">
    <source>
        <dbReference type="Proteomes" id="UP000294678"/>
    </source>
</evidence>
<gene>
    <name evidence="2" type="ORF">EV215_1043</name>
</gene>
<protein>
    <submittedName>
        <fullName evidence="2">Tetratricopeptide repeat protein</fullName>
    </submittedName>
</protein>
<evidence type="ECO:0000313" key="2">
    <source>
        <dbReference type="EMBL" id="TDT70498.1"/>
    </source>
</evidence>
<sequence length="565" mass="69599">MKKIILYLLISINIFASVSKYEITSFLGKKVYFPKKISKYLSDLLEDNNTESYYEIAKVYADIGEKEAALNFLREYEKIYPNEYLKISKIYHELGDYNKEIKYLDKYIEKKAEQKEILELYMYIVDLIQNNNLAIDMTKYSLNKFQKLELYSYDSQKYYEFFLNNEWNTEEKHKLVEIIKNKDFENDEYLKAILIKIATPKELSELAYAKIKSLENKEGYYEYFLYEEKLAKLTGFRNDLEKLYYLKYKKSEDFNKEFKKLEKRYIRESDIDNLYKLYFLNKDFKIMYNLSFKNEDMFYKFFKDRLQNGISDKEIINLISFYENNNEFKGKYKKEMIKYKLNYVLNDDEKIQIIDEYINKTFDKELFLMKIDILIKSEKSYEAELLLAEKIFKGFENEEFIQKYIEILENSNRIDELMAKLKLLYNKKYYIEYAIKYAYDIDKTFEKDLIQYYFDKGEYVKLLMYKEKLNFKQLDFLLKNGWQEYLDIALEKYEYQKEWIIPNELKYFYFNKNNLVFDDYYKNEIEKKNEKTDVEMYYLYLYYKNKGNIEKAEKYFQILKRNYLL</sequence>
<keyword evidence="1" id="KW-0802">TPR repeat</keyword>
<dbReference type="Gene3D" id="1.25.40.10">
    <property type="entry name" value="Tetratricopeptide repeat domain"/>
    <property type="match status" value="1"/>
</dbReference>
<dbReference type="RefSeq" id="WP_134112934.1">
    <property type="nucleotide sequence ID" value="NZ_SOBG01000004.1"/>
</dbReference>
<dbReference type="InterPro" id="IPR011990">
    <property type="entry name" value="TPR-like_helical_dom_sf"/>
</dbReference>
<name>A0AA46DYL8_9FUSO</name>
<evidence type="ECO:0000256" key="1">
    <source>
        <dbReference type="PROSITE-ProRule" id="PRU00339"/>
    </source>
</evidence>
<feature type="repeat" description="TPR" evidence="1">
    <location>
        <begin position="50"/>
        <end position="83"/>
    </location>
</feature>